<dbReference type="CDD" id="cd08241">
    <property type="entry name" value="QOR1"/>
    <property type="match status" value="1"/>
</dbReference>
<feature type="domain" description="Enoyl reductase (ER)" evidence="1">
    <location>
        <begin position="12"/>
        <end position="319"/>
    </location>
</feature>
<keyword evidence="3" id="KW-1185">Reference proteome</keyword>
<dbReference type="InterPro" id="IPR013149">
    <property type="entry name" value="ADH-like_C"/>
</dbReference>
<dbReference type="SUPFAM" id="SSF51735">
    <property type="entry name" value="NAD(P)-binding Rossmann-fold domains"/>
    <property type="match status" value="1"/>
</dbReference>
<comment type="caution">
    <text evidence="2">The sequence shown here is derived from an EMBL/GenBank/DDBJ whole genome shotgun (WGS) entry which is preliminary data.</text>
</comment>
<dbReference type="GO" id="GO:0008270">
    <property type="term" value="F:zinc ion binding"/>
    <property type="evidence" value="ECO:0007669"/>
    <property type="project" value="InterPro"/>
</dbReference>
<proteinExistence type="predicted"/>
<dbReference type="InParanoid" id="A0A1X2HFQ8"/>
<dbReference type="InterPro" id="IPR020843">
    <property type="entry name" value="ER"/>
</dbReference>
<dbReference type="Gene3D" id="3.40.50.720">
    <property type="entry name" value="NAD(P)-binding Rossmann-like Domain"/>
    <property type="match status" value="1"/>
</dbReference>
<dbReference type="PANTHER" id="PTHR43677">
    <property type="entry name" value="SHORT-CHAIN DEHYDROGENASE/REDUCTASE"/>
    <property type="match status" value="1"/>
</dbReference>
<dbReference type="PANTHER" id="PTHR43677:SF4">
    <property type="entry name" value="QUINONE OXIDOREDUCTASE-LIKE PROTEIN 2"/>
    <property type="match status" value="1"/>
</dbReference>
<dbReference type="InterPro" id="IPR013154">
    <property type="entry name" value="ADH-like_N"/>
</dbReference>
<dbReference type="SMART" id="SM00829">
    <property type="entry name" value="PKS_ER"/>
    <property type="match status" value="1"/>
</dbReference>
<gene>
    <name evidence="2" type="ORF">BCR43DRAFT_523878</name>
</gene>
<evidence type="ECO:0000313" key="3">
    <source>
        <dbReference type="Proteomes" id="UP000242180"/>
    </source>
</evidence>
<protein>
    <recommendedName>
        <fullName evidence="1">Enoyl reductase (ER) domain-containing protein</fullName>
    </recommendedName>
</protein>
<dbReference type="Pfam" id="PF00107">
    <property type="entry name" value="ADH_zinc_N"/>
    <property type="match status" value="1"/>
</dbReference>
<sequence length="328" mass="35749">MKGFVVNKWLKGPEEMVLSTNVPAPEPKKGELQVAVKAVGLNFFDTLMIQGRYQIKPPFPFIPGGEFSGVVLKSTVPEYKPGDRVFGSNYSFAEIITVDAKKVLPVPKNFTFEQASGLFITYPTSYSALVLRAQLKAGEYCLVHAAAGGVGLCAVQIAKVLGAKVIATAGSPEKLEVAKRYGADYVINYRDKDWTEQVKKITNGKGADVVYDPVGLVEESTKCTAWNGRILVIGFAKGGWEKLPTNRVLLKNISIVGLHWGAYTKNEPEAIPKVWKALFELFESGKLAPAIYDKVYTLATIPEGLRAINERETWGKAVATVGSSDSKL</sequence>
<dbReference type="OrthoDB" id="10257049at2759"/>
<dbReference type="InterPro" id="IPR036291">
    <property type="entry name" value="NAD(P)-bd_dom_sf"/>
</dbReference>
<dbReference type="AlphaFoldDB" id="A0A1X2HFQ8"/>
<accession>A0A1X2HFQ8</accession>
<dbReference type="EMBL" id="MCGN01000004">
    <property type="protein sequence ID" value="ORY97757.1"/>
    <property type="molecule type" value="Genomic_DNA"/>
</dbReference>
<dbReference type="SUPFAM" id="SSF50129">
    <property type="entry name" value="GroES-like"/>
    <property type="match status" value="1"/>
</dbReference>
<dbReference type="GO" id="GO:0005739">
    <property type="term" value="C:mitochondrion"/>
    <property type="evidence" value="ECO:0007669"/>
    <property type="project" value="TreeGrafter"/>
</dbReference>
<organism evidence="2 3">
    <name type="scientific">Syncephalastrum racemosum</name>
    <name type="common">Filamentous fungus</name>
    <dbReference type="NCBI Taxonomy" id="13706"/>
    <lineage>
        <taxon>Eukaryota</taxon>
        <taxon>Fungi</taxon>
        <taxon>Fungi incertae sedis</taxon>
        <taxon>Mucoromycota</taxon>
        <taxon>Mucoromycotina</taxon>
        <taxon>Mucoromycetes</taxon>
        <taxon>Mucorales</taxon>
        <taxon>Syncephalastraceae</taxon>
        <taxon>Syncephalastrum</taxon>
    </lineage>
</organism>
<evidence type="ECO:0000313" key="2">
    <source>
        <dbReference type="EMBL" id="ORY97757.1"/>
    </source>
</evidence>
<evidence type="ECO:0000259" key="1">
    <source>
        <dbReference type="SMART" id="SM00829"/>
    </source>
</evidence>
<dbReference type="Proteomes" id="UP000242180">
    <property type="component" value="Unassembled WGS sequence"/>
</dbReference>
<dbReference type="OMA" id="CDIRGVF"/>
<dbReference type="Pfam" id="PF08240">
    <property type="entry name" value="ADH_N"/>
    <property type="match status" value="1"/>
</dbReference>
<dbReference type="PROSITE" id="PS01162">
    <property type="entry name" value="QOR_ZETA_CRYSTAL"/>
    <property type="match status" value="1"/>
</dbReference>
<dbReference type="Gene3D" id="3.90.180.10">
    <property type="entry name" value="Medium-chain alcohol dehydrogenases, catalytic domain"/>
    <property type="match status" value="1"/>
</dbReference>
<name>A0A1X2HFQ8_SYNRA</name>
<dbReference type="GO" id="GO:0016491">
    <property type="term" value="F:oxidoreductase activity"/>
    <property type="evidence" value="ECO:0007669"/>
    <property type="project" value="InterPro"/>
</dbReference>
<dbReference type="InterPro" id="IPR051397">
    <property type="entry name" value="Zn-ADH-like_protein"/>
</dbReference>
<dbReference type="STRING" id="13706.A0A1X2HFQ8"/>
<dbReference type="InterPro" id="IPR011032">
    <property type="entry name" value="GroES-like_sf"/>
</dbReference>
<reference evidence="2 3" key="1">
    <citation type="submission" date="2016-07" db="EMBL/GenBank/DDBJ databases">
        <title>Pervasive Adenine N6-methylation of Active Genes in Fungi.</title>
        <authorList>
            <consortium name="DOE Joint Genome Institute"/>
            <person name="Mondo S.J."/>
            <person name="Dannebaum R.O."/>
            <person name="Kuo R.C."/>
            <person name="Labutti K."/>
            <person name="Haridas S."/>
            <person name="Kuo A."/>
            <person name="Salamov A."/>
            <person name="Ahrendt S.R."/>
            <person name="Lipzen A."/>
            <person name="Sullivan W."/>
            <person name="Andreopoulos W.B."/>
            <person name="Clum A."/>
            <person name="Lindquist E."/>
            <person name="Daum C."/>
            <person name="Ramamoorthy G.K."/>
            <person name="Gryganskyi A."/>
            <person name="Culley D."/>
            <person name="Magnuson J.K."/>
            <person name="James T.Y."/>
            <person name="O'Malley M.A."/>
            <person name="Stajich J.E."/>
            <person name="Spatafora J.W."/>
            <person name="Visel A."/>
            <person name="Grigoriev I.V."/>
        </authorList>
    </citation>
    <scope>NUCLEOTIDE SEQUENCE [LARGE SCALE GENOMIC DNA]</scope>
    <source>
        <strain evidence="2 3">NRRL 2496</strain>
    </source>
</reference>
<dbReference type="InterPro" id="IPR002364">
    <property type="entry name" value="Quin_OxRdtase/zeta-crystal_CS"/>
</dbReference>